<dbReference type="GO" id="GO:0032040">
    <property type="term" value="C:small-subunit processome"/>
    <property type="evidence" value="ECO:0007669"/>
    <property type="project" value="InterPro"/>
</dbReference>
<comment type="caution">
    <text evidence="2">The sequence shown here is derived from an EMBL/GenBank/DDBJ whole genome shotgun (WGS) entry which is preliminary data.</text>
</comment>
<name>A0AAD8QIB7_LOLMU</name>
<evidence type="ECO:0000313" key="2">
    <source>
        <dbReference type="EMBL" id="KAK1603286.1"/>
    </source>
</evidence>
<proteinExistence type="predicted"/>
<dbReference type="EMBL" id="JAUUTY010000084">
    <property type="protein sequence ID" value="KAK1603286.1"/>
    <property type="molecule type" value="Genomic_DNA"/>
</dbReference>
<evidence type="ECO:0000256" key="1">
    <source>
        <dbReference type="SAM" id="MobiDB-lite"/>
    </source>
</evidence>
<evidence type="ECO:0000313" key="3">
    <source>
        <dbReference type="Proteomes" id="UP001231189"/>
    </source>
</evidence>
<dbReference type="Proteomes" id="UP001231189">
    <property type="component" value="Unassembled WGS sequence"/>
</dbReference>
<protein>
    <submittedName>
        <fullName evidence="2">Uncharacterized protein</fullName>
    </submittedName>
</protein>
<accession>A0AAD8QIB7</accession>
<dbReference type="InterPro" id="IPR045056">
    <property type="entry name" value="Nop56/Nop58"/>
</dbReference>
<gene>
    <name evidence="2" type="ORF">QYE76_008129</name>
</gene>
<feature type="region of interest" description="Disordered" evidence="1">
    <location>
        <begin position="1"/>
        <end position="39"/>
    </location>
</feature>
<dbReference type="GO" id="GO:0030515">
    <property type="term" value="F:snoRNA binding"/>
    <property type="evidence" value="ECO:0007669"/>
    <property type="project" value="InterPro"/>
</dbReference>
<keyword evidence="3" id="KW-1185">Reference proteome</keyword>
<dbReference type="PANTHER" id="PTHR10894">
    <property type="entry name" value="NUCLEOLAR PROTEIN 5 NUCLEOLAR PROTEIN NOP5 NOP58"/>
    <property type="match status" value="1"/>
</dbReference>
<sequence length="327" mass="36960">MSGFFSAHPPPSPPPSAMSRRPDPSLPPPAKKPKGEDARPCDPDIMSVLFETPSGFAIFHCCASLIEGKDVLEGLWDKFTDNFNAYRLVWLKQFKTFKDKPGAITQNGVNERLSKMIMKFHFPWSKLAVAKPEYKEIVEHYLNISCVHGPAVMELMWGIQNCMQRLVPMEKKKLTEADRLPISEGLHALLSRYGCVVKPEMVSEEIVNAASALFWCQSVEKENETPLRSLGCLVNRVSGINCDSWSLLKIATAIQVIWCPEEIAGPCEEFSAKEISRLVEDRDTYDAYLDKYACLRTYEVMMRAHDVRTRSENRLKLLVDQAKASEA</sequence>
<reference evidence="2" key="1">
    <citation type="submission" date="2023-07" db="EMBL/GenBank/DDBJ databases">
        <title>A chromosome-level genome assembly of Lolium multiflorum.</title>
        <authorList>
            <person name="Chen Y."/>
            <person name="Copetti D."/>
            <person name="Kolliker R."/>
            <person name="Studer B."/>
        </authorList>
    </citation>
    <scope>NUCLEOTIDE SEQUENCE</scope>
    <source>
        <strain evidence="2">02402/16</strain>
        <tissue evidence="2">Leaf</tissue>
    </source>
</reference>
<dbReference type="PANTHER" id="PTHR10894:SF24">
    <property type="entry name" value="OS02G0511800 PROTEIN"/>
    <property type="match status" value="1"/>
</dbReference>
<dbReference type="GO" id="GO:0031428">
    <property type="term" value="C:box C/D methylation guide snoRNP complex"/>
    <property type="evidence" value="ECO:0007669"/>
    <property type="project" value="InterPro"/>
</dbReference>
<dbReference type="AlphaFoldDB" id="A0AAD8QIB7"/>
<organism evidence="2 3">
    <name type="scientific">Lolium multiflorum</name>
    <name type="common">Italian ryegrass</name>
    <name type="synonym">Lolium perenne subsp. multiflorum</name>
    <dbReference type="NCBI Taxonomy" id="4521"/>
    <lineage>
        <taxon>Eukaryota</taxon>
        <taxon>Viridiplantae</taxon>
        <taxon>Streptophyta</taxon>
        <taxon>Embryophyta</taxon>
        <taxon>Tracheophyta</taxon>
        <taxon>Spermatophyta</taxon>
        <taxon>Magnoliopsida</taxon>
        <taxon>Liliopsida</taxon>
        <taxon>Poales</taxon>
        <taxon>Poaceae</taxon>
        <taxon>BOP clade</taxon>
        <taxon>Pooideae</taxon>
        <taxon>Poodae</taxon>
        <taxon>Poeae</taxon>
        <taxon>Poeae Chloroplast Group 2 (Poeae type)</taxon>
        <taxon>Loliodinae</taxon>
        <taxon>Loliinae</taxon>
        <taxon>Lolium</taxon>
    </lineage>
</organism>